<dbReference type="GO" id="GO:0061711">
    <property type="term" value="F:tRNA N(6)-L-threonylcarbamoyladenine synthase activity"/>
    <property type="evidence" value="ECO:0007669"/>
    <property type="project" value="UniProtKB-EC"/>
</dbReference>
<evidence type="ECO:0000313" key="5">
    <source>
        <dbReference type="EMBL" id="MET1255620.1"/>
    </source>
</evidence>
<dbReference type="PANTHER" id="PTHR11735:SF11">
    <property type="entry name" value="TRNA THREONYLCARBAMOYLADENOSINE BIOSYNTHESIS PROTEIN TSAB"/>
    <property type="match status" value="1"/>
</dbReference>
<dbReference type="SUPFAM" id="SSF53067">
    <property type="entry name" value="Actin-like ATPase domain"/>
    <property type="match status" value="2"/>
</dbReference>
<dbReference type="CDD" id="cd24032">
    <property type="entry name" value="ASKHA_NBD_TsaB"/>
    <property type="match status" value="1"/>
</dbReference>
<proteinExistence type="inferred from homology"/>
<reference evidence="5 6" key="1">
    <citation type="submission" date="2024-06" db="EMBL/GenBank/DDBJ databases">
        <authorList>
            <person name="Li F."/>
        </authorList>
    </citation>
    <scope>NUCLEOTIDE SEQUENCE [LARGE SCALE GENOMIC DNA]</scope>
    <source>
        <strain evidence="5 6">GXAS 311</strain>
    </source>
</reference>
<evidence type="ECO:0000256" key="3">
    <source>
        <dbReference type="ARBA" id="ARBA00032446"/>
    </source>
</evidence>
<keyword evidence="5" id="KW-0012">Acyltransferase</keyword>
<dbReference type="RefSeq" id="WP_353896203.1">
    <property type="nucleotide sequence ID" value="NZ_JBEVCJ010000011.1"/>
</dbReference>
<protein>
    <recommendedName>
        <fullName evidence="2">tRNA threonylcarbamoyladenosine biosynthesis protein TsaB</fullName>
    </recommendedName>
    <alternativeName>
        <fullName evidence="3">t(6)A37 threonylcarbamoyladenosine biosynthesis protein TsaB</fullName>
    </alternativeName>
</protein>
<dbReference type="Proteomes" id="UP001548189">
    <property type="component" value="Unassembled WGS sequence"/>
</dbReference>
<comment type="caution">
    <text evidence="5">The sequence shown here is derived from an EMBL/GenBank/DDBJ whole genome shotgun (WGS) entry which is preliminary data.</text>
</comment>
<dbReference type="Gene3D" id="3.30.420.40">
    <property type="match status" value="2"/>
</dbReference>
<dbReference type="PANTHER" id="PTHR11735">
    <property type="entry name" value="TRNA N6-ADENOSINE THREONYLCARBAMOYLTRANSFERASE"/>
    <property type="match status" value="1"/>
</dbReference>
<evidence type="ECO:0000256" key="2">
    <source>
        <dbReference type="ARBA" id="ARBA00019012"/>
    </source>
</evidence>
<dbReference type="InterPro" id="IPR043129">
    <property type="entry name" value="ATPase_NBD"/>
</dbReference>
<keyword evidence="6" id="KW-1185">Reference proteome</keyword>
<evidence type="ECO:0000256" key="1">
    <source>
        <dbReference type="ARBA" id="ARBA00010493"/>
    </source>
</evidence>
<dbReference type="InterPro" id="IPR000905">
    <property type="entry name" value="Gcp-like_dom"/>
</dbReference>
<organism evidence="5 6">
    <name type="scientific">Aliikangiella maris</name>
    <dbReference type="NCBI Taxonomy" id="3162458"/>
    <lineage>
        <taxon>Bacteria</taxon>
        <taxon>Pseudomonadati</taxon>
        <taxon>Pseudomonadota</taxon>
        <taxon>Gammaproteobacteria</taxon>
        <taxon>Oceanospirillales</taxon>
        <taxon>Pleioneaceae</taxon>
        <taxon>Aliikangiella</taxon>
    </lineage>
</organism>
<feature type="domain" description="Gcp-like" evidence="4">
    <location>
        <begin position="30"/>
        <end position="246"/>
    </location>
</feature>
<dbReference type="InterPro" id="IPR022496">
    <property type="entry name" value="T6A_TsaB"/>
</dbReference>
<name>A0ABV2BUM0_9GAMM</name>
<accession>A0ABV2BUM0</accession>
<dbReference type="NCBIfam" id="TIGR03725">
    <property type="entry name" value="T6A_YeaZ"/>
    <property type="match status" value="1"/>
</dbReference>
<dbReference type="Pfam" id="PF00814">
    <property type="entry name" value="TsaD"/>
    <property type="match status" value="1"/>
</dbReference>
<evidence type="ECO:0000313" key="6">
    <source>
        <dbReference type="Proteomes" id="UP001548189"/>
    </source>
</evidence>
<evidence type="ECO:0000259" key="4">
    <source>
        <dbReference type="Pfam" id="PF00814"/>
    </source>
</evidence>
<sequence>MSRLISIDTSTEAFSVALYNQGEVLEEFAVAPREHARRLLPAVESLLANAQLSLSQLDGMVCTVGPGAFTGIRIGVSVAQGLAEGADLPVIPVSSLANMAQQVILEQAAEMVFTAIDARMQEVYFAVYQADENSLPRIYHDEVVISPQQIDIKELLSKIYLQQQSTTTATLYTIGSGWQSYAELFDRHDLTIGHLNQDKVTFAWAPAKSNFPKASASFPLALEALKQQNELVAEQLQPVYLRNNVAIKKSVEK</sequence>
<dbReference type="EMBL" id="JBEVCJ010000011">
    <property type="protein sequence ID" value="MET1255620.1"/>
    <property type="molecule type" value="Genomic_DNA"/>
</dbReference>
<comment type="similarity">
    <text evidence="1">Belongs to the KAE1 / TsaD family. TsaB subfamily.</text>
</comment>
<keyword evidence="5" id="KW-0808">Transferase</keyword>
<gene>
    <name evidence="5" type="primary">tsaB</name>
    <name evidence="5" type="ORF">ABVT43_10825</name>
</gene>